<evidence type="ECO:0000256" key="1">
    <source>
        <dbReference type="ARBA" id="ARBA00006484"/>
    </source>
</evidence>
<dbReference type="Gene3D" id="3.40.50.720">
    <property type="entry name" value="NAD(P)-binding Rossmann-like Domain"/>
    <property type="match status" value="1"/>
</dbReference>
<dbReference type="GO" id="GO:0016491">
    <property type="term" value="F:oxidoreductase activity"/>
    <property type="evidence" value="ECO:0007669"/>
    <property type="project" value="UniProtKB-KW"/>
</dbReference>
<dbReference type="Proteomes" id="UP000794436">
    <property type="component" value="Unassembled WGS sequence"/>
</dbReference>
<dbReference type="InterPro" id="IPR051687">
    <property type="entry name" value="Peroxisomal_Beta-Oxidation"/>
</dbReference>
<feature type="domain" description="Ketoreductase" evidence="4">
    <location>
        <begin position="8"/>
        <end position="198"/>
    </location>
</feature>
<keyword evidence="6" id="KW-1185">Reference proteome</keyword>
<sequence>MALRYDGRVAIITGAGAGLGRAYALLFASRGAKVVVNDFSKDAADGVVNEIKANGGVAVANYNSVTDGDKVVATAIENFGRVDILVNNAGILRDTSFVKMDKSKWNAVLDVHLQGTYAVTHAAWPHMRKQKYGRVILITSVNGLYGQFGQTNYSAAKAAMLGFGRSLAKEGAKQNIKVNIVAPGAGSAMTATVMPEEMVKAWKPEYVAPTIAFLCHEDVPCTGAVFESGGGWTAQVKYTRAPGAFFDLSKEITPELVKAQWGQVTNFNGATDPELDEVSPQLKQIIGKQQSKL</sequence>
<dbReference type="InterPro" id="IPR020904">
    <property type="entry name" value="Sc_DH/Rdtase_CS"/>
</dbReference>
<dbReference type="InterPro" id="IPR057326">
    <property type="entry name" value="KR_dom"/>
</dbReference>
<dbReference type="SUPFAM" id="SSF51735">
    <property type="entry name" value="NAD(P)-binding Rossmann-fold domains"/>
    <property type="match status" value="1"/>
</dbReference>
<organism evidence="5 6">
    <name type="scientific">Pythium oligandrum</name>
    <name type="common">Mycoparasitic fungus</name>
    <dbReference type="NCBI Taxonomy" id="41045"/>
    <lineage>
        <taxon>Eukaryota</taxon>
        <taxon>Sar</taxon>
        <taxon>Stramenopiles</taxon>
        <taxon>Oomycota</taxon>
        <taxon>Peronosporomycetes</taxon>
        <taxon>Pythiales</taxon>
        <taxon>Pythiaceae</taxon>
        <taxon>Pythium</taxon>
    </lineage>
</organism>
<keyword evidence="2" id="KW-0560">Oxidoreductase</keyword>
<evidence type="ECO:0000313" key="5">
    <source>
        <dbReference type="EMBL" id="TMW55957.1"/>
    </source>
</evidence>
<dbReference type="FunFam" id="3.40.50.720:FF:000173">
    <property type="entry name" value="3-oxoacyl-[acyl-carrier protein] reductase"/>
    <property type="match status" value="1"/>
</dbReference>
<dbReference type="PRINTS" id="PR00080">
    <property type="entry name" value="SDRFAMILY"/>
</dbReference>
<gene>
    <name evidence="5" type="ORF">Poli38472_008605</name>
</gene>
<dbReference type="AlphaFoldDB" id="A0A8K1C3T9"/>
<comment type="caution">
    <text evidence="5">The sequence shown here is derived from an EMBL/GenBank/DDBJ whole genome shotgun (WGS) entry which is preliminary data.</text>
</comment>
<evidence type="ECO:0000259" key="4">
    <source>
        <dbReference type="SMART" id="SM00822"/>
    </source>
</evidence>
<accession>A0A8K1C3T9</accession>
<dbReference type="Pfam" id="PF00106">
    <property type="entry name" value="adh_short"/>
    <property type="match status" value="1"/>
</dbReference>
<dbReference type="InterPro" id="IPR002347">
    <property type="entry name" value="SDR_fam"/>
</dbReference>
<dbReference type="Gene3D" id="1.10.287.4290">
    <property type="match status" value="1"/>
</dbReference>
<proteinExistence type="inferred from homology"/>
<name>A0A8K1C3T9_PYTOL</name>
<comment type="similarity">
    <text evidence="1 3">Belongs to the short-chain dehydrogenases/reductases (SDR) family.</text>
</comment>
<dbReference type="PROSITE" id="PS00061">
    <property type="entry name" value="ADH_SHORT"/>
    <property type="match status" value="1"/>
</dbReference>
<protein>
    <recommendedName>
        <fullName evidence="4">Ketoreductase domain-containing protein</fullName>
    </recommendedName>
</protein>
<dbReference type="PRINTS" id="PR00081">
    <property type="entry name" value="GDHRDH"/>
</dbReference>
<dbReference type="PANTHER" id="PTHR45024:SF2">
    <property type="entry name" value="SCP2 DOMAIN-CONTAINING PROTEIN"/>
    <property type="match status" value="1"/>
</dbReference>
<evidence type="ECO:0000256" key="2">
    <source>
        <dbReference type="ARBA" id="ARBA00023002"/>
    </source>
</evidence>
<dbReference type="OrthoDB" id="3592703at2759"/>
<dbReference type="EMBL" id="SPLM01000146">
    <property type="protein sequence ID" value="TMW55957.1"/>
    <property type="molecule type" value="Genomic_DNA"/>
</dbReference>
<dbReference type="InterPro" id="IPR036291">
    <property type="entry name" value="NAD(P)-bd_dom_sf"/>
</dbReference>
<evidence type="ECO:0000256" key="3">
    <source>
        <dbReference type="RuleBase" id="RU000363"/>
    </source>
</evidence>
<reference evidence="5" key="1">
    <citation type="submission" date="2019-03" db="EMBL/GenBank/DDBJ databases">
        <title>Long read genome sequence of the mycoparasitic Pythium oligandrum ATCC 38472 isolated from sugarbeet rhizosphere.</title>
        <authorList>
            <person name="Gaulin E."/>
        </authorList>
    </citation>
    <scope>NUCLEOTIDE SEQUENCE</scope>
    <source>
        <strain evidence="5">ATCC 38472_TT</strain>
    </source>
</reference>
<dbReference type="PANTHER" id="PTHR45024">
    <property type="entry name" value="DEHYDROGENASES, SHORT CHAIN"/>
    <property type="match status" value="1"/>
</dbReference>
<evidence type="ECO:0000313" key="6">
    <source>
        <dbReference type="Proteomes" id="UP000794436"/>
    </source>
</evidence>
<dbReference type="CDD" id="cd05353">
    <property type="entry name" value="hydroxyacyl-CoA-like_DH_SDR_c-like"/>
    <property type="match status" value="1"/>
</dbReference>
<dbReference type="SMART" id="SM00822">
    <property type="entry name" value="PKS_KR"/>
    <property type="match status" value="1"/>
</dbReference>